<proteinExistence type="predicted"/>
<name>A0ABR9X028_9RHOB</name>
<keyword evidence="2" id="KW-1185">Reference proteome</keyword>
<reference evidence="1 2" key="1">
    <citation type="journal article" date="2021" name="Int. J. Syst. Evol. Microbiol.">
        <title>Salipiger mangrovisoli sp. nov., isolated from mangrove soil and the proposal for the reclassification of Paraphaeobacter pallidus as Salipiger pallidus comb. nov.</title>
        <authorList>
            <person name="Du J."/>
            <person name="Liu Y."/>
            <person name="Pei T."/>
            <person name="Deng M.R."/>
            <person name="Zhu H."/>
        </authorList>
    </citation>
    <scope>NUCLEOTIDE SEQUENCE [LARGE SCALE GENOMIC DNA]</scope>
    <source>
        <strain evidence="1 2">6D45A</strain>
    </source>
</reference>
<sequence length="98" mass="10585">MQIVENWAYLIGVIMSVLPSPQMADFYEVHIRLEASEKVVDFPMLVQGAPGDEIVILARTGQISAPDAAAGKAFAARVRAAGPQPLTYYVAPDWRLGG</sequence>
<evidence type="ECO:0000313" key="1">
    <source>
        <dbReference type="EMBL" id="MBE9636908.1"/>
    </source>
</evidence>
<accession>A0ABR9X028</accession>
<dbReference type="Proteomes" id="UP000607796">
    <property type="component" value="Unassembled WGS sequence"/>
</dbReference>
<organism evidence="1 2">
    <name type="scientific">Salipiger mangrovisoli</name>
    <dbReference type="NCBI Taxonomy" id="2865933"/>
    <lineage>
        <taxon>Bacteria</taxon>
        <taxon>Pseudomonadati</taxon>
        <taxon>Pseudomonadota</taxon>
        <taxon>Alphaproteobacteria</taxon>
        <taxon>Rhodobacterales</taxon>
        <taxon>Roseobacteraceae</taxon>
        <taxon>Salipiger</taxon>
    </lineage>
</organism>
<comment type="caution">
    <text evidence="1">The sequence shown here is derived from an EMBL/GenBank/DDBJ whole genome shotgun (WGS) entry which is preliminary data.</text>
</comment>
<protein>
    <submittedName>
        <fullName evidence="1">Uncharacterized protein</fullName>
    </submittedName>
</protein>
<gene>
    <name evidence="1" type="ORF">IQ782_08675</name>
</gene>
<evidence type="ECO:0000313" key="2">
    <source>
        <dbReference type="Proteomes" id="UP000607796"/>
    </source>
</evidence>
<dbReference type="EMBL" id="JADFFK010000005">
    <property type="protein sequence ID" value="MBE9636908.1"/>
    <property type="molecule type" value="Genomic_DNA"/>
</dbReference>
<dbReference type="RefSeq" id="WP_194134225.1">
    <property type="nucleotide sequence ID" value="NZ_JADFFK010000005.1"/>
</dbReference>